<dbReference type="AlphaFoldDB" id="A0A671E0S4"/>
<dbReference type="InterPro" id="IPR015419">
    <property type="entry name" value="CTAG/Pcc1"/>
</dbReference>
<reference evidence="3 4" key="1">
    <citation type="journal article" date="2015" name="Annu Rev Anim Biosci">
        <title>The Genome 10K Project: a way forward.</title>
        <authorList>
            <person name="Koepfli K.P."/>
            <person name="Paten B."/>
            <person name="O'Brien S.J."/>
            <person name="Koepfli K.P."/>
            <person name="Paten B."/>
            <person name="Antunes A."/>
            <person name="Belov K."/>
            <person name="Bustamante C."/>
            <person name="Castoe T.A."/>
            <person name="Clawson H."/>
            <person name="Crawford A.J."/>
            <person name="Diekhans M."/>
            <person name="Distel D."/>
            <person name="Durbin R."/>
            <person name="Earl D."/>
            <person name="Fujita M.K."/>
            <person name="Gamble T."/>
            <person name="Georges A."/>
            <person name="Gemmell N."/>
            <person name="Gilbert M.T."/>
            <person name="Graves J.M."/>
            <person name="Green R.E."/>
            <person name="Hickey G."/>
            <person name="Jarvis E.D."/>
            <person name="Johnson W."/>
            <person name="Komissarov A."/>
            <person name="Korf I."/>
            <person name="Kuhn R."/>
            <person name="Larkin D.M."/>
            <person name="Lewin H."/>
            <person name="Lopez J.V."/>
            <person name="Ma J."/>
            <person name="Marques-Bonet T."/>
            <person name="Miller W."/>
            <person name="Murphy R."/>
            <person name="Pevzner P."/>
            <person name="Shapiro B."/>
            <person name="Steiner C."/>
            <person name="Tamazian G."/>
            <person name="Venkatesh B."/>
            <person name="Wang J."/>
            <person name="Wayne R."/>
            <person name="Wiley E."/>
            <person name="Yang H."/>
            <person name="Zhang G."/>
            <person name="Haussler D."/>
            <person name="Ryder O."/>
            <person name="O'Brien S.J."/>
        </authorList>
    </citation>
    <scope>NUCLEOTIDE SEQUENCE</scope>
</reference>
<dbReference type="PANTHER" id="PTHR31283:SF5">
    <property type="entry name" value="EKC_KEOPS COMPLEX SUBUNIT LAGE3"/>
    <property type="match status" value="1"/>
</dbReference>
<keyword evidence="4" id="KW-1185">Reference proteome</keyword>
<sequence length="147" mass="15488">MQALDGVTGAMVGGTGSLGSQGGPMGPGAWGSTRAEGSTAGGAPQSVLVCLNRNSTIAFTVPFLSCMDAEVACQYLIPLAEPYHRTVHWELTVAGSDLVRWIAENPDLLRVSINSFLEQLSVVVRNIQGLGPNPVTTRQCTGNRFLE</sequence>
<reference evidence="3 4" key="2">
    <citation type="journal article" date="2018" name="Annu Rev Anim Biosci">
        <title>Bat Biology, Genomes, and the Bat1K Project: To Generate Chromosome-Level Genomes for All Living Bat Species.</title>
        <authorList>
            <person name="Teeling E.C."/>
            <person name="Vernes S.C."/>
            <person name="Davalos L.M."/>
            <person name="Ray D.A."/>
            <person name="Gilbert M.T.P."/>
            <person name="Myers E."/>
        </authorList>
    </citation>
    <scope>NUCLEOTIDE SEQUENCE</scope>
</reference>
<feature type="region of interest" description="Disordered" evidence="2">
    <location>
        <begin position="14"/>
        <end position="38"/>
    </location>
</feature>
<dbReference type="Gene3D" id="3.30.310.50">
    <property type="entry name" value="Alpha-D-phosphohexomutase, C-terminal domain"/>
    <property type="match status" value="1"/>
</dbReference>
<evidence type="ECO:0000256" key="1">
    <source>
        <dbReference type="ARBA" id="ARBA00007073"/>
    </source>
</evidence>
<evidence type="ECO:0000313" key="3">
    <source>
        <dbReference type="Ensembl" id="ENSRFEP00010004112.1"/>
    </source>
</evidence>
<protein>
    <submittedName>
        <fullName evidence="3">Uncharacterized protein</fullName>
    </submittedName>
</protein>
<organism evidence="3 4">
    <name type="scientific">Rhinolophus ferrumequinum</name>
    <name type="common">Greater horseshoe bat</name>
    <dbReference type="NCBI Taxonomy" id="59479"/>
    <lineage>
        <taxon>Eukaryota</taxon>
        <taxon>Metazoa</taxon>
        <taxon>Chordata</taxon>
        <taxon>Craniata</taxon>
        <taxon>Vertebrata</taxon>
        <taxon>Euteleostomi</taxon>
        <taxon>Mammalia</taxon>
        <taxon>Eutheria</taxon>
        <taxon>Laurasiatheria</taxon>
        <taxon>Chiroptera</taxon>
        <taxon>Yinpterochiroptera</taxon>
        <taxon>Rhinolophoidea</taxon>
        <taxon>Rhinolophidae</taxon>
        <taxon>Rhinolophinae</taxon>
        <taxon>Rhinolophus</taxon>
    </lineage>
</organism>
<reference evidence="3" key="5">
    <citation type="submission" date="2025-09" db="UniProtKB">
        <authorList>
            <consortium name="Ensembl"/>
        </authorList>
    </citation>
    <scope>IDENTIFICATION</scope>
</reference>
<dbReference type="Pfam" id="PF09341">
    <property type="entry name" value="Pcc1"/>
    <property type="match status" value="1"/>
</dbReference>
<dbReference type="InParanoid" id="A0A671E0S4"/>
<evidence type="ECO:0000256" key="2">
    <source>
        <dbReference type="SAM" id="MobiDB-lite"/>
    </source>
</evidence>
<dbReference type="Proteomes" id="UP000472240">
    <property type="component" value="Chromosome 1"/>
</dbReference>
<dbReference type="GO" id="GO:0000408">
    <property type="term" value="C:EKC/KEOPS complex"/>
    <property type="evidence" value="ECO:0007669"/>
    <property type="project" value="TreeGrafter"/>
</dbReference>
<dbReference type="PANTHER" id="PTHR31283">
    <property type="entry name" value="EKC/KEOPS COMPLEX SUBUNIT PCC1 FAMILY MEMBER"/>
    <property type="match status" value="1"/>
</dbReference>
<accession>A0A671E0S4</accession>
<dbReference type="GeneTree" id="ENSGT01030000238159"/>
<name>A0A671E0S4_RHIFE</name>
<evidence type="ECO:0000313" key="4">
    <source>
        <dbReference type="Proteomes" id="UP000472240"/>
    </source>
</evidence>
<dbReference type="GO" id="GO:0070525">
    <property type="term" value="P:tRNA threonylcarbamoyladenosine metabolic process"/>
    <property type="evidence" value="ECO:0007669"/>
    <property type="project" value="TreeGrafter"/>
</dbReference>
<reference evidence="3" key="4">
    <citation type="submission" date="2025-08" db="UniProtKB">
        <authorList>
            <consortium name="Ensembl"/>
        </authorList>
    </citation>
    <scope>IDENTIFICATION</scope>
</reference>
<dbReference type="Ensembl" id="ENSRFET00010004507.1">
    <property type="protein sequence ID" value="ENSRFEP00010004112.1"/>
    <property type="gene ID" value="ENSRFEG00010002889.1"/>
</dbReference>
<feature type="compositionally biased region" description="Gly residues" evidence="2">
    <location>
        <begin position="14"/>
        <end position="29"/>
    </location>
</feature>
<reference evidence="4" key="3">
    <citation type="submission" date="2018-12" db="EMBL/GenBank/DDBJ databases">
        <title>G10K-VGP greater horseshoe bat female genome, primary haplotype.</title>
        <authorList>
            <person name="Teeling E."/>
            <person name="Myers G."/>
            <person name="Vernes S."/>
            <person name="Pippel M."/>
            <person name="Winkler S."/>
            <person name="Fedrigo O."/>
            <person name="Rhie A."/>
            <person name="Koren S."/>
            <person name="Phillippy A."/>
            <person name="Lewin H."/>
            <person name="Damas J."/>
            <person name="Howe K."/>
            <person name="Mountcastle J."/>
            <person name="Jarvis E.D."/>
        </authorList>
    </citation>
    <scope>NUCLEOTIDE SEQUENCE [LARGE SCALE GENOMIC DNA]</scope>
</reference>
<proteinExistence type="inferred from homology"/>
<comment type="similarity">
    <text evidence="1">Belongs to the CTAG/PCC1 family.</text>
</comment>